<feature type="region of interest" description="Disordered" evidence="1">
    <location>
        <begin position="31"/>
        <end position="68"/>
    </location>
</feature>
<feature type="compositionally biased region" description="Acidic residues" evidence="1">
    <location>
        <begin position="58"/>
        <end position="68"/>
    </location>
</feature>
<reference evidence="3" key="1">
    <citation type="submission" date="2022-11" db="EMBL/GenBank/DDBJ databases">
        <authorList>
            <person name="Morgan W.R."/>
            <person name="Tartar A."/>
        </authorList>
    </citation>
    <scope>NUCLEOTIDE SEQUENCE</scope>
    <source>
        <strain evidence="3">ARSEF 373</strain>
    </source>
</reference>
<dbReference type="PANTHER" id="PTHR46599:SF3">
    <property type="entry name" value="PIGGYBAC TRANSPOSABLE ELEMENT-DERIVED PROTEIN 4"/>
    <property type="match status" value="1"/>
</dbReference>
<sequence>MEDVVAMELMATDVNLTPAMELGQDVVMTTTKTTAPTTRKPDAEANAVASDTKPNDVVSDDGSDDDVDDGTAFQCDEETYERDANIVLDDGLQLDDYDALPSDGESVHAKDWQMLIVYAYGVDKLRFPAQAQAHPGLPRKGPQLSKSAMTSAISPLSIFWYFLPKTLWRKIAVESNRYAAQTRKERARATVLRQRERKKSNAHAIVESVKSGRERLKAKTPITPREIVVFIWPAHYQNAMPTKATVVSPLANHSTTFGEYMSRNRFNYITSVLHFANNDDPRAANDRVWKIRPLLDCLQKTFRSGMPVPPKLSFDEEIIPSRSRLNRTRVYIKMSPINGEQKVFLTCCAKTAYRLRFIAARRLPHKLQQIRKLDRVLSFETWKHCCRQPHRFFTSVKLAEELYRRNIYCLGTFQTNRLGFPKAIIDKKARRPKTVVRGAFKIAVQHDNSLMTAVSSMDSKPVHPLATGASKGLVEVDRSQSDGRKVKVSAPQLVKDYHDLMGGVEIHDQLRLQRYSVQLTCRFKNTTKLSLSWAVNAYIIHREHKRHKGSLKGFSRRDFFETLQRELLSTDDADFEAMVRVTCTTPPPTPCRRRFDPNPVEVNDFMLVKDKSGAMMRRRRHRACNVCSVMRAEGDVRGKTTKWHCLECSDGAIYLCIQARHEGKSCFEEWHEDWQAGKTLPSSNPHRMQRRRAIFMGDATGDATSDTTTNATTIG</sequence>
<feature type="domain" description="PiggyBac transposable element-derived protein" evidence="2">
    <location>
        <begin position="154"/>
        <end position="519"/>
    </location>
</feature>
<proteinExistence type="predicted"/>
<evidence type="ECO:0000256" key="1">
    <source>
        <dbReference type="SAM" id="MobiDB-lite"/>
    </source>
</evidence>
<dbReference type="EMBL" id="DAKRPA010000084">
    <property type="protein sequence ID" value="DAZ99397.1"/>
    <property type="molecule type" value="Genomic_DNA"/>
</dbReference>
<dbReference type="PANTHER" id="PTHR46599">
    <property type="entry name" value="PIGGYBAC TRANSPOSABLE ELEMENT-DERIVED PROTEIN 4"/>
    <property type="match status" value="1"/>
</dbReference>
<name>A0AAV2YWF1_9STRA</name>
<evidence type="ECO:0000259" key="2">
    <source>
        <dbReference type="Pfam" id="PF13843"/>
    </source>
</evidence>
<reference evidence="3" key="2">
    <citation type="journal article" date="2023" name="Microbiol Resour">
        <title>Decontamination and Annotation of the Draft Genome Sequence of the Oomycete Lagenidium giganteum ARSEF 373.</title>
        <authorList>
            <person name="Morgan W.R."/>
            <person name="Tartar A."/>
        </authorList>
    </citation>
    <scope>NUCLEOTIDE SEQUENCE</scope>
    <source>
        <strain evidence="3">ARSEF 373</strain>
    </source>
</reference>
<dbReference type="Pfam" id="PF13843">
    <property type="entry name" value="DDE_Tnp_1_7"/>
    <property type="match status" value="1"/>
</dbReference>
<keyword evidence="4" id="KW-1185">Reference proteome</keyword>
<organism evidence="3 4">
    <name type="scientific">Lagenidium giganteum</name>
    <dbReference type="NCBI Taxonomy" id="4803"/>
    <lineage>
        <taxon>Eukaryota</taxon>
        <taxon>Sar</taxon>
        <taxon>Stramenopiles</taxon>
        <taxon>Oomycota</taxon>
        <taxon>Peronosporomycetes</taxon>
        <taxon>Pythiales</taxon>
        <taxon>Pythiaceae</taxon>
    </lineage>
</organism>
<comment type="caution">
    <text evidence="3">The sequence shown here is derived from an EMBL/GenBank/DDBJ whole genome shotgun (WGS) entry which is preliminary data.</text>
</comment>
<dbReference type="InterPro" id="IPR029526">
    <property type="entry name" value="PGBD"/>
</dbReference>
<evidence type="ECO:0000313" key="3">
    <source>
        <dbReference type="EMBL" id="DAZ99397.1"/>
    </source>
</evidence>
<dbReference type="AlphaFoldDB" id="A0AAV2YWF1"/>
<dbReference type="Proteomes" id="UP001146120">
    <property type="component" value="Unassembled WGS sequence"/>
</dbReference>
<evidence type="ECO:0000313" key="4">
    <source>
        <dbReference type="Proteomes" id="UP001146120"/>
    </source>
</evidence>
<protein>
    <recommendedName>
        <fullName evidence="2">PiggyBac transposable element-derived protein domain-containing protein</fullName>
    </recommendedName>
</protein>
<gene>
    <name evidence="3" type="ORF">N0F65_005299</name>
</gene>
<accession>A0AAV2YWF1</accession>